<evidence type="ECO:0000256" key="1">
    <source>
        <dbReference type="SAM" id="MobiDB-lite"/>
    </source>
</evidence>
<comment type="caution">
    <text evidence="2">The sequence shown here is derived from an EMBL/GenBank/DDBJ whole genome shotgun (WGS) entry which is preliminary data.</text>
</comment>
<dbReference type="EMBL" id="ADBV01002169">
    <property type="protein sequence ID" value="EJW83491.1"/>
    <property type="molecule type" value="Genomic_DNA"/>
</dbReference>
<accession>J9ELX7</accession>
<evidence type="ECO:0000313" key="2">
    <source>
        <dbReference type="EMBL" id="EJW83491.1"/>
    </source>
</evidence>
<dbReference type="Proteomes" id="UP000004810">
    <property type="component" value="Unassembled WGS sequence"/>
</dbReference>
<name>J9ELX7_WUCBA</name>
<protein>
    <submittedName>
        <fullName evidence="2">Uncharacterized protein</fullName>
    </submittedName>
</protein>
<gene>
    <name evidence="2" type="ORF">WUBG_05600</name>
</gene>
<proteinExistence type="predicted"/>
<dbReference type="AlphaFoldDB" id="J9ELX7"/>
<organism evidence="2 3">
    <name type="scientific">Wuchereria bancrofti</name>
    <dbReference type="NCBI Taxonomy" id="6293"/>
    <lineage>
        <taxon>Eukaryota</taxon>
        <taxon>Metazoa</taxon>
        <taxon>Ecdysozoa</taxon>
        <taxon>Nematoda</taxon>
        <taxon>Chromadorea</taxon>
        <taxon>Rhabditida</taxon>
        <taxon>Spirurina</taxon>
        <taxon>Spiruromorpha</taxon>
        <taxon>Filarioidea</taxon>
        <taxon>Onchocercidae</taxon>
        <taxon>Wuchereria</taxon>
    </lineage>
</organism>
<sequence>MKTTDFLISLPPEPTKYRIDIRYSLQLDDIHFEKHSNKIRIAYSKFVKPDMIKLPSLPPSPNRLETTDRQGQAKTEKGPLVRFYYVESFWFEVKKLCSGEESVIMQSASEEAKRFITRPTRHYFDPDPKKKKREATKDIF</sequence>
<evidence type="ECO:0000313" key="3">
    <source>
        <dbReference type="Proteomes" id="UP000004810"/>
    </source>
</evidence>
<reference evidence="3" key="1">
    <citation type="submission" date="2012-08" db="EMBL/GenBank/DDBJ databases">
        <title>The Genome Sequence of Wuchereria bancrofti.</title>
        <authorList>
            <person name="Nutman T.B."/>
            <person name="Fink D.L."/>
            <person name="Russ C."/>
            <person name="Young S."/>
            <person name="Zeng Q."/>
            <person name="Koehrsen M."/>
            <person name="Alvarado L."/>
            <person name="Berlin A."/>
            <person name="Chapman S.B."/>
            <person name="Chen Z."/>
            <person name="Freedman E."/>
            <person name="Gellesch M."/>
            <person name="Goldberg J."/>
            <person name="Griggs A."/>
            <person name="Gujja S."/>
            <person name="Heilman E.R."/>
            <person name="Heiman D."/>
            <person name="Hepburn T."/>
            <person name="Howarth C."/>
            <person name="Jen D."/>
            <person name="Larson L."/>
            <person name="Lewis B."/>
            <person name="Mehta T."/>
            <person name="Park D."/>
            <person name="Pearson M."/>
            <person name="Roberts A."/>
            <person name="Saif S."/>
            <person name="Shea T."/>
            <person name="Shenoy N."/>
            <person name="Sisk P."/>
            <person name="Stolte C."/>
            <person name="Sykes S."/>
            <person name="Walk T."/>
            <person name="White J."/>
            <person name="Yandava C."/>
            <person name="Haas B."/>
            <person name="Henn M.R."/>
            <person name="Nusbaum C."/>
            <person name="Birren B."/>
        </authorList>
    </citation>
    <scope>NUCLEOTIDE SEQUENCE [LARGE SCALE GENOMIC DNA]</scope>
    <source>
        <strain evidence="3">NA</strain>
    </source>
</reference>
<feature type="region of interest" description="Disordered" evidence="1">
    <location>
        <begin position="121"/>
        <end position="140"/>
    </location>
</feature>